<evidence type="ECO:0000256" key="1">
    <source>
        <dbReference type="SAM" id="MobiDB-lite"/>
    </source>
</evidence>
<sequence length="495" mass="55695">MSFKLSRIDSEKELNEEDDTKNNSKQTDKVASHRVSNLLFQQKTVSSPSGENPTLIISENTNTNTTDKSNTNQQTPRLTRKRSQSFSSSKSPLLGDNEINNDNEKVNEKENKSNKSDNNNKNSLKVPSISINNEKDSNPSQNDIFIPPQIILSFDSDLDNENGDSDSKGNKIIYTSHEGYRLGEEKLVNNFEDLDKIINFGYEKEPETDGFSVIRSKKILEELENGETIEEKRRNSIKYADSIVKFDKFDNDNSNDQLGMEEDTKNKEPEVSTNNKISKSYSSSGTSNRKNSVIKDKDINKNKKSQSNTVINSEEDENQNLPEFPIKKASLQTPSLESIPAPRGRRYSTMAFVPIKNKKITGDALASLSAQRLKAAKEAANLNRMNVYTDISGNSSNKSTFSVKEFIPQRGLIYSEFQNIESGWILCKPKLLPLKSLEIQKIEKMEKAMLKARQSTGLRLTRTTSVQNSVTVKPRSKEVHTSPSISNIKNTAELI</sequence>
<feature type="region of interest" description="Disordered" evidence="1">
    <location>
        <begin position="1"/>
        <end position="144"/>
    </location>
</feature>
<protein>
    <submittedName>
        <fullName evidence="2">Uncharacterized protein</fullName>
    </submittedName>
</protein>
<dbReference type="EMBL" id="MCOG01000039">
    <property type="protein sequence ID" value="ORY72532.1"/>
    <property type="molecule type" value="Genomic_DNA"/>
</dbReference>
<feature type="compositionally biased region" description="Low complexity" evidence="1">
    <location>
        <begin position="60"/>
        <end position="72"/>
    </location>
</feature>
<dbReference type="OrthoDB" id="2154978at2759"/>
<evidence type="ECO:0000313" key="2">
    <source>
        <dbReference type="EMBL" id="ORY72532.1"/>
    </source>
</evidence>
<reference evidence="2" key="1">
    <citation type="submission" date="2016-08" db="EMBL/GenBank/DDBJ databases">
        <title>A Parts List for Fungal Cellulosomes Revealed by Comparative Genomics.</title>
        <authorList>
            <consortium name="DOE Joint Genome Institute"/>
            <person name="Haitjema C.H."/>
            <person name="Gilmore S.P."/>
            <person name="Henske J.K."/>
            <person name="Solomon K.V."/>
            <person name="De Groot R."/>
            <person name="Kuo A."/>
            <person name="Mondo S.J."/>
            <person name="Salamov A.A."/>
            <person name="Labutti K."/>
            <person name="Zhao Z."/>
            <person name="Chiniquy J."/>
            <person name="Barry K."/>
            <person name="Brewer H.M."/>
            <person name="Purvine S.O."/>
            <person name="Wright A.T."/>
            <person name="Boxma B."/>
            <person name="Van Alen T."/>
            <person name="Hackstein J.H."/>
            <person name="Baker S.E."/>
            <person name="Grigoriev I.V."/>
            <person name="O'Malley M.A."/>
        </authorList>
    </citation>
    <scope>NUCLEOTIDE SEQUENCE [LARGE SCALE GENOMIC DNA]</scope>
    <source>
        <strain evidence="2">G1</strain>
    </source>
</reference>
<dbReference type="GO" id="GO:0060271">
    <property type="term" value="P:cilium assembly"/>
    <property type="evidence" value="ECO:0007669"/>
    <property type="project" value="InterPro"/>
</dbReference>
<accession>A0A1Y2ELW7</accession>
<feature type="compositionally biased region" description="Basic and acidic residues" evidence="1">
    <location>
        <begin position="20"/>
        <end position="31"/>
    </location>
</feature>
<dbReference type="Pfam" id="PF14777">
    <property type="entry name" value="BBIP10"/>
    <property type="match status" value="1"/>
</dbReference>
<keyword evidence="3" id="KW-1185">Reference proteome</keyword>
<evidence type="ECO:0000313" key="3">
    <source>
        <dbReference type="Proteomes" id="UP000193920"/>
    </source>
</evidence>
<comment type="caution">
    <text evidence="2">The sequence shown here is derived from an EMBL/GenBank/DDBJ whole genome shotgun (WGS) entry which is preliminary data.</text>
</comment>
<proteinExistence type="predicted"/>
<feature type="compositionally biased region" description="Basic and acidic residues" evidence="1">
    <location>
        <begin position="1"/>
        <end position="13"/>
    </location>
</feature>
<gene>
    <name evidence="2" type="ORF">LY90DRAFT_667117</name>
</gene>
<dbReference type="Proteomes" id="UP000193920">
    <property type="component" value="Unassembled WGS sequence"/>
</dbReference>
<feature type="compositionally biased region" description="Polar residues" evidence="1">
    <location>
        <begin position="34"/>
        <end position="59"/>
    </location>
</feature>
<feature type="compositionally biased region" description="Low complexity" evidence="1">
    <location>
        <begin position="272"/>
        <end position="291"/>
    </location>
</feature>
<dbReference type="AlphaFoldDB" id="A0A1Y2ELW7"/>
<organism evidence="2 3">
    <name type="scientific">Neocallimastix californiae</name>
    <dbReference type="NCBI Taxonomy" id="1754190"/>
    <lineage>
        <taxon>Eukaryota</taxon>
        <taxon>Fungi</taxon>
        <taxon>Fungi incertae sedis</taxon>
        <taxon>Chytridiomycota</taxon>
        <taxon>Chytridiomycota incertae sedis</taxon>
        <taxon>Neocallimastigomycetes</taxon>
        <taxon>Neocallimastigales</taxon>
        <taxon>Neocallimastigaceae</taxon>
        <taxon>Neocallimastix</taxon>
    </lineage>
</organism>
<feature type="region of interest" description="Disordered" evidence="1">
    <location>
        <begin position="250"/>
        <end position="342"/>
    </location>
</feature>
<feature type="compositionally biased region" description="Low complexity" evidence="1">
    <location>
        <begin position="84"/>
        <end position="100"/>
    </location>
</feature>
<dbReference type="GO" id="GO:0034464">
    <property type="term" value="C:BBSome"/>
    <property type="evidence" value="ECO:0007669"/>
    <property type="project" value="InterPro"/>
</dbReference>
<feature type="compositionally biased region" description="Basic and acidic residues" evidence="1">
    <location>
        <begin position="102"/>
        <end position="115"/>
    </location>
</feature>
<name>A0A1Y2ELW7_9FUNG</name>
<dbReference type="InterPro" id="IPR028233">
    <property type="entry name" value="BBIP10"/>
</dbReference>